<gene>
    <name evidence="4" type="primary">fam216a</name>
</gene>
<proteinExistence type="inferred from homology"/>
<evidence type="ECO:0000313" key="4">
    <source>
        <dbReference type="Ensembl" id="ENSGWIP00000028466.1"/>
    </source>
</evidence>
<reference evidence="4" key="2">
    <citation type="submission" date="2025-08" db="UniProtKB">
        <authorList>
            <consortium name="Ensembl"/>
        </authorList>
    </citation>
    <scope>IDENTIFICATION</scope>
</reference>
<dbReference type="Ensembl" id="ENSGWIT00000031045.1">
    <property type="protein sequence ID" value="ENSGWIP00000028466.1"/>
    <property type="gene ID" value="ENSGWIG00000014848.1"/>
</dbReference>
<reference evidence="4" key="1">
    <citation type="submission" date="2020-06" db="EMBL/GenBank/DDBJ databases">
        <authorList>
            <consortium name="Wellcome Sanger Institute Data Sharing"/>
        </authorList>
    </citation>
    <scope>NUCLEOTIDE SEQUENCE [LARGE SCALE GENOMIC DNA]</scope>
</reference>
<dbReference type="Pfam" id="PF15107">
    <property type="entry name" value="FAM216B"/>
    <property type="match status" value="1"/>
</dbReference>
<keyword evidence="3" id="KW-0732">Signal</keyword>
<protein>
    <submittedName>
        <fullName evidence="4">Uncharacterized protein</fullName>
    </submittedName>
</protein>
<evidence type="ECO:0000256" key="3">
    <source>
        <dbReference type="SAM" id="SignalP"/>
    </source>
</evidence>
<feature type="chain" id="PRO_5034423281" evidence="3">
    <location>
        <begin position="18"/>
        <end position="269"/>
    </location>
</feature>
<feature type="signal peptide" evidence="3">
    <location>
        <begin position="1"/>
        <end position="17"/>
    </location>
</feature>
<dbReference type="PANTHER" id="PTHR16476:SF4">
    <property type="entry name" value="PROTEIN FAM216A"/>
    <property type="match status" value="1"/>
</dbReference>
<dbReference type="OrthoDB" id="5980156at2759"/>
<dbReference type="PANTHER" id="PTHR16476">
    <property type="entry name" value="FAMILY WITH SEQUENCE SIMILARITY 216 MEMBER A"/>
    <property type="match status" value="1"/>
</dbReference>
<dbReference type="CTD" id="29902"/>
<dbReference type="InterPro" id="IPR029373">
    <property type="entry name" value="FAM216"/>
</dbReference>
<name>A0A8C5GCZ7_GOUWI</name>
<dbReference type="Proteomes" id="UP000694680">
    <property type="component" value="Chromosome 9"/>
</dbReference>
<keyword evidence="5" id="KW-1185">Reference proteome</keyword>
<evidence type="ECO:0000256" key="2">
    <source>
        <dbReference type="SAM" id="MobiDB-lite"/>
    </source>
</evidence>
<dbReference type="RefSeq" id="XP_028313478.1">
    <property type="nucleotide sequence ID" value="XM_028457677.1"/>
</dbReference>
<evidence type="ECO:0000313" key="5">
    <source>
        <dbReference type="Proteomes" id="UP000694680"/>
    </source>
</evidence>
<comment type="similarity">
    <text evidence="1">Belongs to the FAM216 family.</text>
</comment>
<feature type="region of interest" description="Disordered" evidence="2">
    <location>
        <begin position="240"/>
        <end position="269"/>
    </location>
</feature>
<sequence length="269" mass="30584">MPLYVFGGVCFFIFVSMQCIMDLKLNKVCKQSCVLWSMRTSSGFKYIRPLLCNWKPVKGAHVSGLASFCTNGLGCLRHTEVRMVVTGKTELKTMRKKVTFVDHVESNDAYRKARGNIPMRSAESKNRWNDGFDGAQVGDVHIVTQRNIPAVSQYMKTIHAPKSLMSAPFLQHPALTAGQRGYLSSIANIYSTEHMRSLMRRHRLSVLHSCLQPGQRDSCRTKCGVQQHKDKTLFLKDTVKDASMNKPQRKNRSDCDVRLPKIVNRPYEQ</sequence>
<dbReference type="GeneID" id="114469841"/>
<dbReference type="AlphaFoldDB" id="A0A8C5GCZ7"/>
<organism evidence="4 5">
    <name type="scientific">Gouania willdenowi</name>
    <name type="common">Blunt-snouted clingfish</name>
    <name type="synonym">Lepadogaster willdenowi</name>
    <dbReference type="NCBI Taxonomy" id="441366"/>
    <lineage>
        <taxon>Eukaryota</taxon>
        <taxon>Metazoa</taxon>
        <taxon>Chordata</taxon>
        <taxon>Craniata</taxon>
        <taxon>Vertebrata</taxon>
        <taxon>Euteleostomi</taxon>
        <taxon>Actinopterygii</taxon>
        <taxon>Neopterygii</taxon>
        <taxon>Teleostei</taxon>
        <taxon>Neoteleostei</taxon>
        <taxon>Acanthomorphata</taxon>
        <taxon>Ovalentaria</taxon>
        <taxon>Blenniimorphae</taxon>
        <taxon>Blenniiformes</taxon>
        <taxon>Gobiesocoidei</taxon>
        <taxon>Gobiesocidae</taxon>
        <taxon>Gobiesocinae</taxon>
        <taxon>Gouania</taxon>
    </lineage>
</organism>
<accession>A0A8C5GCZ7</accession>
<evidence type="ECO:0000256" key="1">
    <source>
        <dbReference type="ARBA" id="ARBA00008615"/>
    </source>
</evidence>
<reference evidence="4" key="3">
    <citation type="submission" date="2025-09" db="UniProtKB">
        <authorList>
            <consortium name="Ensembl"/>
        </authorList>
    </citation>
    <scope>IDENTIFICATION</scope>
</reference>